<keyword evidence="1" id="KW-0720">Serine protease</keyword>
<keyword evidence="3" id="KW-0645">Protease</keyword>
<dbReference type="Pfam" id="PF13365">
    <property type="entry name" value="Trypsin_2"/>
    <property type="match status" value="1"/>
</dbReference>
<dbReference type="InterPro" id="IPR009003">
    <property type="entry name" value="Peptidase_S1_PA"/>
</dbReference>
<dbReference type="PANTHER" id="PTHR43019">
    <property type="entry name" value="SERINE ENDOPROTEASE DEGS"/>
    <property type="match status" value="1"/>
</dbReference>
<evidence type="ECO:0000256" key="2">
    <source>
        <dbReference type="SAM" id="Phobius"/>
    </source>
</evidence>
<keyword evidence="1" id="KW-0378">Hydrolase</keyword>
<keyword evidence="2" id="KW-0812">Transmembrane</keyword>
<dbReference type="Proteomes" id="UP000185746">
    <property type="component" value="Chromosome"/>
</dbReference>
<feature type="transmembrane region" description="Helical" evidence="2">
    <location>
        <begin position="47"/>
        <end position="68"/>
    </location>
</feature>
<dbReference type="Gene3D" id="2.40.10.10">
    <property type="entry name" value="Trypsin-like serine proteases"/>
    <property type="match status" value="2"/>
</dbReference>
<dbReference type="InterPro" id="IPR001940">
    <property type="entry name" value="Peptidase_S1C"/>
</dbReference>
<dbReference type="EMBL" id="CP017560">
    <property type="protein sequence ID" value="AOV07088.1"/>
    <property type="molecule type" value="Genomic_DNA"/>
</dbReference>
<evidence type="ECO:0000313" key="4">
    <source>
        <dbReference type="Proteomes" id="UP000185746"/>
    </source>
</evidence>
<organism evidence="3 4">
    <name type="scientific">Sporosarcina ureilytica</name>
    <dbReference type="NCBI Taxonomy" id="298596"/>
    <lineage>
        <taxon>Bacteria</taxon>
        <taxon>Bacillati</taxon>
        <taxon>Bacillota</taxon>
        <taxon>Bacilli</taxon>
        <taxon>Bacillales</taxon>
        <taxon>Caryophanaceae</taxon>
        <taxon>Sporosarcina</taxon>
    </lineage>
</organism>
<dbReference type="PANTHER" id="PTHR43019:SF23">
    <property type="entry name" value="PROTEASE DO-LIKE 5, CHLOROPLASTIC"/>
    <property type="match status" value="1"/>
</dbReference>
<protein>
    <submittedName>
        <fullName evidence="3">Serine protease</fullName>
    </submittedName>
</protein>
<keyword evidence="2" id="KW-0472">Membrane</keyword>
<evidence type="ECO:0000256" key="1">
    <source>
        <dbReference type="ARBA" id="ARBA00022825"/>
    </source>
</evidence>
<proteinExistence type="predicted"/>
<dbReference type="AlphaFoldDB" id="A0A1D8JEH3"/>
<name>A0A1D8JEH3_9BACL</name>
<sequence>MNEDHYTSEELTEEEFNELVLEAQQEALRKARLEKENPRTKRPFPRWIFWLMALVLTFSTFSAIFEVYSIPAIEFLKTSAKLSQDEEIAHFKKSVVVVSTDDGKGTGFSISNDGKMITNYHVIEGNDRVTVSFPDDGRFTATVVDTFPTIDLAVLQVDGTKLPFLTVANAMDFTTNAPIRFIGNPLSFHGIANEGKMLDYTKLTDWDKEVMMIQAPVYRGNSGSPVFNVKGDVIGVIFATMNHDTYGKVGLVVPIDYFHQANEKPGEE</sequence>
<dbReference type="SUPFAM" id="SSF50494">
    <property type="entry name" value="Trypsin-like serine proteases"/>
    <property type="match status" value="1"/>
</dbReference>
<evidence type="ECO:0000313" key="3">
    <source>
        <dbReference type="EMBL" id="AOV07088.1"/>
    </source>
</evidence>
<accession>A0A1D8JEH3</accession>
<dbReference type="PRINTS" id="PR00834">
    <property type="entry name" value="PROTEASES2C"/>
</dbReference>
<dbReference type="GO" id="GO:0006508">
    <property type="term" value="P:proteolysis"/>
    <property type="evidence" value="ECO:0007669"/>
    <property type="project" value="UniProtKB-KW"/>
</dbReference>
<gene>
    <name evidence="3" type="ORF">BI350_05695</name>
</gene>
<dbReference type="RefSeq" id="WP_075527212.1">
    <property type="nucleotide sequence ID" value="NZ_CP017560.1"/>
</dbReference>
<keyword evidence="4" id="KW-1185">Reference proteome</keyword>
<dbReference type="GO" id="GO:0004252">
    <property type="term" value="F:serine-type endopeptidase activity"/>
    <property type="evidence" value="ECO:0007669"/>
    <property type="project" value="InterPro"/>
</dbReference>
<dbReference type="InterPro" id="IPR043504">
    <property type="entry name" value="Peptidase_S1_PA_chymotrypsin"/>
</dbReference>
<keyword evidence="2" id="KW-1133">Transmembrane helix</keyword>
<reference evidence="3 4" key="1">
    <citation type="submission" date="2016-09" db="EMBL/GenBank/DDBJ databases">
        <title>Complete genome sequence of the Lysinibacillus sphaericus LMG 22257, a specie of Bacillus with ureolytic activity that can effectively biodeposit calcium carbonate.</title>
        <authorList>
            <person name="Yan W."/>
        </authorList>
    </citation>
    <scope>NUCLEOTIDE SEQUENCE [LARGE SCALE GENOMIC DNA]</scope>
    <source>
        <strain evidence="3 4">LMG 22257</strain>
    </source>
</reference>
<dbReference type="KEGG" id="surl:BI350_05695"/>